<organism evidence="1 2">
    <name type="scientific">Papaver nudicaule</name>
    <name type="common">Iceland poppy</name>
    <dbReference type="NCBI Taxonomy" id="74823"/>
    <lineage>
        <taxon>Eukaryota</taxon>
        <taxon>Viridiplantae</taxon>
        <taxon>Streptophyta</taxon>
        <taxon>Embryophyta</taxon>
        <taxon>Tracheophyta</taxon>
        <taxon>Spermatophyta</taxon>
        <taxon>Magnoliopsida</taxon>
        <taxon>Ranunculales</taxon>
        <taxon>Papaveraceae</taxon>
        <taxon>Papaveroideae</taxon>
        <taxon>Papaver</taxon>
    </lineage>
</organism>
<comment type="caution">
    <text evidence="1">The sequence shown here is derived from an EMBL/GenBank/DDBJ whole genome shotgun (WGS) entry which is preliminary data.</text>
</comment>
<keyword evidence="2" id="KW-1185">Reference proteome</keyword>
<sequence>HKDIIPLLLWKRIDGAVTDGDYASPLQYAATFGKHHTVKVHLRSIYLFYMHMCGFAFIKYS</sequence>
<dbReference type="EMBL" id="JAJJMA010170550">
    <property type="protein sequence ID" value="MCL7036676.1"/>
    <property type="molecule type" value="Genomic_DNA"/>
</dbReference>
<evidence type="ECO:0000313" key="1">
    <source>
        <dbReference type="EMBL" id="MCL7036676.1"/>
    </source>
</evidence>
<name>A0AA41SI74_PAPNU</name>
<protein>
    <submittedName>
        <fullName evidence="1">Uncharacterized protein</fullName>
    </submittedName>
</protein>
<dbReference type="Proteomes" id="UP001177140">
    <property type="component" value="Unassembled WGS sequence"/>
</dbReference>
<feature type="non-terminal residue" evidence="1">
    <location>
        <position position="1"/>
    </location>
</feature>
<gene>
    <name evidence="1" type="ORF">MKW94_011313</name>
</gene>
<evidence type="ECO:0000313" key="2">
    <source>
        <dbReference type="Proteomes" id="UP001177140"/>
    </source>
</evidence>
<dbReference type="AlphaFoldDB" id="A0AA41SI74"/>
<feature type="non-terminal residue" evidence="1">
    <location>
        <position position="61"/>
    </location>
</feature>
<accession>A0AA41SI74</accession>
<proteinExistence type="predicted"/>
<reference evidence="1" key="1">
    <citation type="submission" date="2022-03" db="EMBL/GenBank/DDBJ databases">
        <title>A functionally conserved STORR gene fusion in Papaver species that diverged 16.8 million years ago.</title>
        <authorList>
            <person name="Catania T."/>
        </authorList>
    </citation>
    <scope>NUCLEOTIDE SEQUENCE</scope>
    <source>
        <strain evidence="1">S-191538</strain>
    </source>
</reference>